<keyword evidence="9" id="KW-0472">Membrane</keyword>
<dbReference type="CDD" id="cd03257">
    <property type="entry name" value="ABC_NikE_OppD_transporters"/>
    <property type="match status" value="1"/>
</dbReference>
<keyword evidence="12" id="KW-1185">Reference proteome</keyword>
<accession>A0A9X1LXA8</accession>
<gene>
    <name evidence="11" type="ORF">KEC57_16200</name>
</gene>
<dbReference type="AlphaFoldDB" id="A0A9X1LXA8"/>
<comment type="subcellular location">
    <subcellularLocation>
        <location evidence="1">Cell membrane</location>
        <topology evidence="1">Peripheral membrane protein</topology>
    </subcellularLocation>
</comment>
<dbReference type="PANTHER" id="PTHR43297:SF14">
    <property type="entry name" value="ATPASE AAA-TYPE CORE DOMAIN-CONTAINING PROTEIN"/>
    <property type="match status" value="1"/>
</dbReference>
<comment type="caution">
    <text evidence="11">The sequence shown here is derived from an EMBL/GenBank/DDBJ whole genome shotgun (WGS) entry which is preliminary data.</text>
</comment>
<dbReference type="InterPro" id="IPR003593">
    <property type="entry name" value="AAA+_ATPase"/>
</dbReference>
<evidence type="ECO:0000256" key="3">
    <source>
        <dbReference type="ARBA" id="ARBA00022448"/>
    </source>
</evidence>
<proteinExistence type="inferred from homology"/>
<reference evidence="11" key="1">
    <citation type="submission" date="2021-04" db="EMBL/GenBank/DDBJ databases">
        <title>Microbacterium tenobrionis sp. nov. and Microbacterium allomyrinae sp. nov., isolated from larvae of Tenobrio molitor and Allomyrina dichotoma, respectively.</title>
        <authorList>
            <person name="Lee S.D."/>
        </authorList>
    </citation>
    <scope>NUCLEOTIDE SEQUENCE</scope>
    <source>
        <strain evidence="11">BWT-G7</strain>
    </source>
</reference>
<evidence type="ECO:0000313" key="11">
    <source>
        <dbReference type="EMBL" id="MCC2033727.1"/>
    </source>
</evidence>
<dbReference type="Pfam" id="PF00005">
    <property type="entry name" value="ABC_tran"/>
    <property type="match status" value="1"/>
</dbReference>
<protein>
    <submittedName>
        <fullName evidence="11">ABC transporter ATP-binding protein</fullName>
    </submittedName>
</protein>
<dbReference type="SUPFAM" id="SSF52540">
    <property type="entry name" value="P-loop containing nucleoside triphosphate hydrolases"/>
    <property type="match status" value="1"/>
</dbReference>
<dbReference type="InterPro" id="IPR050388">
    <property type="entry name" value="ABC_Ni/Peptide_Import"/>
</dbReference>
<evidence type="ECO:0000256" key="8">
    <source>
        <dbReference type="ARBA" id="ARBA00022967"/>
    </source>
</evidence>
<keyword evidence="7 11" id="KW-0067">ATP-binding</keyword>
<comment type="similarity">
    <text evidence="2">Belongs to the ABC transporter superfamily.</text>
</comment>
<dbReference type="GO" id="GO:0016887">
    <property type="term" value="F:ATP hydrolysis activity"/>
    <property type="evidence" value="ECO:0007669"/>
    <property type="project" value="InterPro"/>
</dbReference>
<sequence length="315" mass="34126">MTDTLSAVLTAENDIVAAAADTADEADVVLRVEDVRIRNQHTGKDVVHGVSFELRRGHVVGIVGESGSGKTLTCRAVLGILPRLFEVSGGRIELLGRDVATLTPREWTNLLGTSITAVFQDPGSYLNPSIRVGAQIAEVIRVKRRVSRREAKARALQLLADVRLRDPQIVYRKYPHELSGGMLQRVLIAAAISLDPQVLIADEVTTALDVTVQAEILDLLLDLKTQHGLSLIVVSHDLAVVAQTCDEVLVLRDGAVVEHGPTDSILFDPSHDYTRLLIDEHNHYGLDRFRTGEDAPPAATGSQALVDAEGARRVA</sequence>
<organism evidence="11 12">
    <name type="scientific">Microbacterium allomyrinae</name>
    <dbReference type="NCBI Taxonomy" id="2830666"/>
    <lineage>
        <taxon>Bacteria</taxon>
        <taxon>Bacillati</taxon>
        <taxon>Actinomycetota</taxon>
        <taxon>Actinomycetes</taxon>
        <taxon>Micrococcales</taxon>
        <taxon>Microbacteriaceae</taxon>
        <taxon>Microbacterium</taxon>
    </lineage>
</organism>
<dbReference type="SMART" id="SM00382">
    <property type="entry name" value="AAA"/>
    <property type="match status" value="1"/>
</dbReference>
<evidence type="ECO:0000256" key="1">
    <source>
        <dbReference type="ARBA" id="ARBA00004202"/>
    </source>
</evidence>
<evidence type="ECO:0000313" key="12">
    <source>
        <dbReference type="Proteomes" id="UP001139354"/>
    </source>
</evidence>
<dbReference type="InterPro" id="IPR027417">
    <property type="entry name" value="P-loop_NTPase"/>
</dbReference>
<name>A0A9X1LXA8_9MICO</name>
<keyword evidence="4" id="KW-1003">Cell membrane</keyword>
<evidence type="ECO:0000256" key="4">
    <source>
        <dbReference type="ARBA" id="ARBA00022475"/>
    </source>
</evidence>
<evidence type="ECO:0000256" key="2">
    <source>
        <dbReference type="ARBA" id="ARBA00005417"/>
    </source>
</evidence>
<dbReference type="Proteomes" id="UP001139354">
    <property type="component" value="Unassembled WGS sequence"/>
</dbReference>
<dbReference type="PANTHER" id="PTHR43297">
    <property type="entry name" value="OLIGOPEPTIDE TRANSPORT ATP-BINDING PROTEIN APPD"/>
    <property type="match status" value="1"/>
</dbReference>
<keyword evidence="8" id="KW-1278">Translocase</keyword>
<keyword evidence="3" id="KW-0813">Transport</keyword>
<dbReference type="EMBL" id="JAGTTN010000006">
    <property type="protein sequence ID" value="MCC2033727.1"/>
    <property type="molecule type" value="Genomic_DNA"/>
</dbReference>
<dbReference type="InterPro" id="IPR003439">
    <property type="entry name" value="ABC_transporter-like_ATP-bd"/>
</dbReference>
<evidence type="ECO:0000256" key="5">
    <source>
        <dbReference type="ARBA" id="ARBA00022519"/>
    </source>
</evidence>
<dbReference type="GO" id="GO:0005886">
    <property type="term" value="C:plasma membrane"/>
    <property type="evidence" value="ECO:0007669"/>
    <property type="project" value="UniProtKB-SubCell"/>
</dbReference>
<evidence type="ECO:0000256" key="7">
    <source>
        <dbReference type="ARBA" id="ARBA00022840"/>
    </source>
</evidence>
<keyword evidence="5" id="KW-0997">Cell inner membrane</keyword>
<dbReference type="PROSITE" id="PS50893">
    <property type="entry name" value="ABC_TRANSPORTER_2"/>
    <property type="match status" value="1"/>
</dbReference>
<dbReference type="Gene3D" id="3.40.50.300">
    <property type="entry name" value="P-loop containing nucleotide triphosphate hydrolases"/>
    <property type="match status" value="1"/>
</dbReference>
<evidence type="ECO:0000256" key="9">
    <source>
        <dbReference type="ARBA" id="ARBA00023136"/>
    </source>
</evidence>
<feature type="domain" description="ABC transporter" evidence="10">
    <location>
        <begin position="30"/>
        <end position="278"/>
    </location>
</feature>
<dbReference type="GO" id="GO:0005524">
    <property type="term" value="F:ATP binding"/>
    <property type="evidence" value="ECO:0007669"/>
    <property type="project" value="UniProtKB-KW"/>
</dbReference>
<dbReference type="PROSITE" id="PS00211">
    <property type="entry name" value="ABC_TRANSPORTER_1"/>
    <property type="match status" value="1"/>
</dbReference>
<evidence type="ECO:0000256" key="6">
    <source>
        <dbReference type="ARBA" id="ARBA00022741"/>
    </source>
</evidence>
<evidence type="ECO:0000259" key="10">
    <source>
        <dbReference type="PROSITE" id="PS50893"/>
    </source>
</evidence>
<dbReference type="InterPro" id="IPR017871">
    <property type="entry name" value="ABC_transporter-like_CS"/>
</dbReference>
<dbReference type="RefSeq" id="WP_229385731.1">
    <property type="nucleotide sequence ID" value="NZ_JAGTTN010000006.1"/>
</dbReference>
<keyword evidence="6" id="KW-0547">Nucleotide-binding</keyword>